<proteinExistence type="predicted"/>
<protein>
    <submittedName>
        <fullName evidence="1">Uncharacterized protein</fullName>
    </submittedName>
</protein>
<organism evidence="1 2">
    <name type="scientific">Aromatoleum petrolei</name>
    <dbReference type="NCBI Taxonomy" id="76116"/>
    <lineage>
        <taxon>Bacteria</taxon>
        <taxon>Pseudomonadati</taxon>
        <taxon>Pseudomonadota</taxon>
        <taxon>Betaproteobacteria</taxon>
        <taxon>Rhodocyclales</taxon>
        <taxon>Rhodocyclaceae</taxon>
        <taxon>Aromatoleum</taxon>
    </lineage>
</organism>
<accession>A0ABX1MLA1</accession>
<evidence type="ECO:0000313" key="1">
    <source>
        <dbReference type="EMBL" id="NMF88744.1"/>
    </source>
</evidence>
<sequence length="54" mass="6048">MLTVNHGISFLTSTRQRLIDGSVRALNPCEMSYPDVTGALMLADLFDRRPHMQA</sequence>
<evidence type="ECO:0000313" key="2">
    <source>
        <dbReference type="Proteomes" id="UP000652074"/>
    </source>
</evidence>
<dbReference type="RefSeq" id="WP_169206151.1">
    <property type="nucleotide sequence ID" value="NZ_CP059560.1"/>
</dbReference>
<keyword evidence="2" id="KW-1185">Reference proteome</keyword>
<dbReference type="Proteomes" id="UP000652074">
    <property type="component" value="Unassembled WGS sequence"/>
</dbReference>
<gene>
    <name evidence="1" type="ORF">GPA26_09670</name>
</gene>
<reference evidence="1 2" key="1">
    <citation type="submission" date="2019-12" db="EMBL/GenBank/DDBJ databases">
        <title>Comparative genomics gives insights into the taxonomy of the Azoarcus-Aromatoleum group and reveals separate origins of nif in the plant-associated Azoarcus and non-plant-associated Aromatoleum sub-groups.</title>
        <authorList>
            <person name="Lafos M."/>
            <person name="Maluk M."/>
            <person name="Batista M."/>
            <person name="Junghare M."/>
            <person name="Carmona M."/>
            <person name="Faoro H."/>
            <person name="Cruz L.M."/>
            <person name="Battistoni F."/>
            <person name="De Souza E."/>
            <person name="Pedrosa F."/>
            <person name="Chen W.-M."/>
            <person name="Poole P.S."/>
            <person name="Dixon R.A."/>
            <person name="James E.K."/>
        </authorList>
    </citation>
    <scope>NUCLEOTIDE SEQUENCE [LARGE SCALE GENOMIC DNA]</scope>
    <source>
        <strain evidence="1 2">ToN1</strain>
    </source>
</reference>
<comment type="caution">
    <text evidence="1">The sequence shown here is derived from an EMBL/GenBank/DDBJ whole genome shotgun (WGS) entry which is preliminary data.</text>
</comment>
<name>A0ABX1MLA1_9RHOO</name>
<dbReference type="EMBL" id="WTVR01000015">
    <property type="protein sequence ID" value="NMF88744.1"/>
    <property type="molecule type" value="Genomic_DNA"/>
</dbReference>